<sequence>MKRYLTIMLAALTVLLTGCATTVRSDVTAFHEWPAQLHDQSYVFEAPVAENDTLEYRSYQNLLRAELAKHGFGEASGPAAANLRVAMHFSTVDYPERVLQTADPFWYGAGYWPGRYGYRYGAWPGYGRFAYNPYWYGPMEVEESVRHQYERELRVTINDRNGKKLYDVTVHSTGNKRATSQIMPAMVASAFADFPGQSGVPRKVEVKID</sequence>
<dbReference type="Proteomes" id="UP000092634">
    <property type="component" value="Unassembled WGS sequence"/>
</dbReference>
<dbReference type="PROSITE" id="PS51257">
    <property type="entry name" value="PROKAR_LIPOPROTEIN"/>
    <property type="match status" value="1"/>
</dbReference>
<gene>
    <name evidence="3" type="ORF">BA896_012555</name>
</gene>
<evidence type="ECO:0000256" key="1">
    <source>
        <dbReference type="SAM" id="SignalP"/>
    </source>
</evidence>
<feature type="chain" id="PRO_5009214677" description="DUF4136 domain-containing protein" evidence="1">
    <location>
        <begin position="21"/>
        <end position="209"/>
    </location>
</feature>
<evidence type="ECO:0000259" key="2">
    <source>
        <dbReference type="Pfam" id="PF13590"/>
    </source>
</evidence>
<keyword evidence="1" id="KW-0732">Signal</keyword>
<name>A0A1E8PTE5_9BURK</name>
<feature type="domain" description="DUF4136" evidence="2">
    <location>
        <begin position="28"/>
        <end position="196"/>
    </location>
</feature>
<evidence type="ECO:0000313" key="4">
    <source>
        <dbReference type="Proteomes" id="UP000092634"/>
    </source>
</evidence>
<comment type="caution">
    <text evidence="3">The sequence shown here is derived from an EMBL/GenBank/DDBJ whole genome shotgun (WGS) entry which is preliminary data.</text>
</comment>
<protein>
    <recommendedName>
        <fullName evidence="2">DUF4136 domain-containing protein</fullName>
    </recommendedName>
</protein>
<dbReference type="Pfam" id="PF13590">
    <property type="entry name" value="DUF4136"/>
    <property type="match status" value="1"/>
</dbReference>
<proteinExistence type="predicted"/>
<accession>A0A1E8PTE5</accession>
<feature type="signal peptide" evidence="1">
    <location>
        <begin position="1"/>
        <end position="20"/>
    </location>
</feature>
<evidence type="ECO:0000313" key="3">
    <source>
        <dbReference type="EMBL" id="OFJ49573.1"/>
    </source>
</evidence>
<dbReference type="EMBL" id="MAQB02000001">
    <property type="protein sequence ID" value="OFJ49573.1"/>
    <property type="molecule type" value="Genomic_DNA"/>
</dbReference>
<reference evidence="3 4" key="1">
    <citation type="submission" date="2016-10" db="EMBL/GenBank/DDBJ databases">
        <title>Updated version of Genome Assembly of Janthinobacterium lividum ERGS5:01.</title>
        <authorList>
            <person name="Kumar R."/>
            <person name="Acharya V."/>
            <person name="Singh D."/>
        </authorList>
    </citation>
    <scope>NUCLEOTIDE SEQUENCE [LARGE SCALE GENOMIC DNA]</scope>
    <source>
        <strain evidence="3 4">ERGS5:01</strain>
    </source>
</reference>
<dbReference type="AlphaFoldDB" id="A0A1E8PTE5"/>
<dbReference type="InterPro" id="IPR025411">
    <property type="entry name" value="DUF4136"/>
</dbReference>
<organism evidence="3 4">
    <name type="scientific">Janthinobacterium lividum</name>
    <dbReference type="NCBI Taxonomy" id="29581"/>
    <lineage>
        <taxon>Bacteria</taxon>
        <taxon>Pseudomonadati</taxon>
        <taxon>Pseudomonadota</taxon>
        <taxon>Betaproteobacteria</taxon>
        <taxon>Burkholderiales</taxon>
        <taxon>Oxalobacteraceae</taxon>
        <taxon>Janthinobacterium</taxon>
    </lineage>
</organism>